<dbReference type="SUPFAM" id="SSF47413">
    <property type="entry name" value="lambda repressor-like DNA-binding domains"/>
    <property type="match status" value="2"/>
</dbReference>
<name>A0ABZ1YM05_9NOCA</name>
<evidence type="ECO:0000313" key="3">
    <source>
        <dbReference type="Proteomes" id="UP001432062"/>
    </source>
</evidence>
<keyword evidence="3" id="KW-1185">Reference proteome</keyword>
<dbReference type="InterPro" id="IPR039554">
    <property type="entry name" value="HigA2-like_HTH"/>
</dbReference>
<sequence length="169" mass="18581">MRDTAVIAIRDQLGAEIAEAIHSLEERRVDTAVRLGNGEMTATMLASGGRGHYTVDRLLNYCEPLGLEPKMTVTGLNEGEPEPRVNRRRAHVEPDFTPSGVLRKQLIHAIAHQIATSGISRDELAEQTGIPSTTLSTLRSEDIRRFRVDKLIELAAKLGLDVELTVHPA</sequence>
<dbReference type="Proteomes" id="UP001432062">
    <property type="component" value="Chromosome"/>
</dbReference>
<dbReference type="InterPro" id="IPR001387">
    <property type="entry name" value="Cro/C1-type_HTH"/>
</dbReference>
<dbReference type="InterPro" id="IPR010982">
    <property type="entry name" value="Lambda_DNA-bd_dom_sf"/>
</dbReference>
<feature type="domain" description="HigA2-like helix-turn-helix" evidence="1">
    <location>
        <begin position="102"/>
        <end position="166"/>
    </location>
</feature>
<dbReference type="EMBL" id="CP109441">
    <property type="protein sequence ID" value="WUV42799.1"/>
    <property type="molecule type" value="Genomic_DNA"/>
</dbReference>
<accession>A0ABZ1YM05</accession>
<dbReference type="Gene3D" id="1.10.260.40">
    <property type="entry name" value="lambda repressor-like DNA-binding domains"/>
    <property type="match status" value="2"/>
</dbReference>
<reference evidence="2" key="1">
    <citation type="submission" date="2022-10" db="EMBL/GenBank/DDBJ databases">
        <title>The complete genomes of actinobacterial strains from the NBC collection.</title>
        <authorList>
            <person name="Joergensen T.S."/>
            <person name="Alvarez Arevalo M."/>
            <person name="Sterndorff E.B."/>
            <person name="Faurdal D."/>
            <person name="Vuksanovic O."/>
            <person name="Mourched A.-S."/>
            <person name="Charusanti P."/>
            <person name="Shaw S."/>
            <person name="Blin K."/>
            <person name="Weber T."/>
        </authorList>
    </citation>
    <scope>NUCLEOTIDE SEQUENCE</scope>
    <source>
        <strain evidence="2">NBC_01482</strain>
    </source>
</reference>
<organism evidence="2 3">
    <name type="scientific">Nocardia vinacea</name>
    <dbReference type="NCBI Taxonomy" id="96468"/>
    <lineage>
        <taxon>Bacteria</taxon>
        <taxon>Bacillati</taxon>
        <taxon>Actinomycetota</taxon>
        <taxon>Actinomycetes</taxon>
        <taxon>Mycobacteriales</taxon>
        <taxon>Nocardiaceae</taxon>
        <taxon>Nocardia</taxon>
    </lineage>
</organism>
<protein>
    <submittedName>
        <fullName evidence="2">Helix-turn-helix domain-containing protein</fullName>
    </submittedName>
</protein>
<dbReference type="Pfam" id="PF13744">
    <property type="entry name" value="HTH_37"/>
    <property type="match status" value="1"/>
</dbReference>
<evidence type="ECO:0000259" key="1">
    <source>
        <dbReference type="Pfam" id="PF13744"/>
    </source>
</evidence>
<evidence type="ECO:0000313" key="2">
    <source>
        <dbReference type="EMBL" id="WUV42799.1"/>
    </source>
</evidence>
<gene>
    <name evidence="2" type="ORF">OG563_26510</name>
</gene>
<dbReference type="CDD" id="cd00093">
    <property type="entry name" value="HTH_XRE"/>
    <property type="match status" value="1"/>
</dbReference>
<dbReference type="RefSeq" id="WP_329405417.1">
    <property type="nucleotide sequence ID" value="NZ_CP109441.1"/>
</dbReference>
<proteinExistence type="predicted"/>